<dbReference type="HOGENOM" id="CLU_131525_0_0_0"/>
<evidence type="ECO:0000313" key="2">
    <source>
        <dbReference type="EMBL" id="ACL26338.1"/>
    </source>
</evidence>
<keyword evidence="1" id="KW-0812">Transmembrane</keyword>
<protein>
    <recommendedName>
        <fullName evidence="4">DUF1003 domain-containing protein</fullName>
    </recommendedName>
</protein>
<proteinExistence type="predicted"/>
<dbReference type="EMBL" id="CP001337">
    <property type="protein sequence ID" value="ACL26338.1"/>
    <property type="molecule type" value="Genomic_DNA"/>
</dbReference>
<organism evidence="2 3">
    <name type="scientific">Chloroflexus aggregans (strain MD-66 / DSM 9485)</name>
    <dbReference type="NCBI Taxonomy" id="326427"/>
    <lineage>
        <taxon>Bacteria</taxon>
        <taxon>Bacillati</taxon>
        <taxon>Chloroflexota</taxon>
        <taxon>Chloroflexia</taxon>
        <taxon>Chloroflexales</taxon>
        <taxon>Chloroflexineae</taxon>
        <taxon>Chloroflexaceae</taxon>
        <taxon>Chloroflexus</taxon>
    </lineage>
</organism>
<dbReference type="Pfam" id="PF06210">
    <property type="entry name" value="DUF1003"/>
    <property type="match status" value="1"/>
</dbReference>
<dbReference type="InterPro" id="IPR010406">
    <property type="entry name" value="DUF1003"/>
</dbReference>
<feature type="transmembrane region" description="Helical" evidence="1">
    <location>
        <begin position="47"/>
        <end position="69"/>
    </location>
</feature>
<reference evidence="2" key="1">
    <citation type="submission" date="2008-12" db="EMBL/GenBank/DDBJ databases">
        <title>Complete sequence of Chloroflexus aggregans DSM 9485.</title>
        <authorList>
            <consortium name="US DOE Joint Genome Institute"/>
            <person name="Lucas S."/>
            <person name="Copeland A."/>
            <person name="Lapidus A."/>
            <person name="Glavina del Rio T."/>
            <person name="Dalin E."/>
            <person name="Tice H."/>
            <person name="Pitluck S."/>
            <person name="Foster B."/>
            <person name="Larimer F."/>
            <person name="Land M."/>
            <person name="Hauser L."/>
            <person name="Kyrpides N."/>
            <person name="Mikhailova N."/>
            <person name="Bryant D."/>
            <person name="Richardson P."/>
        </authorList>
    </citation>
    <scope>NUCLEOTIDE SEQUENCE</scope>
    <source>
        <strain evidence="2">DSM 9485</strain>
    </source>
</reference>
<dbReference type="OrthoDB" id="9795736at2"/>
<evidence type="ECO:0008006" key="4">
    <source>
        <dbReference type="Google" id="ProtNLM"/>
    </source>
</evidence>
<sequence length="174" mass="20207">MHFHLPQPPHALSELRRQRQPIRDVNREHSEQIGRLDRLALFITERVGTMGFFLAIFTWTVVWLGWNLLAPKPLQFDPPMAFVFWLFISNMIQILLMPLLMVGQNLQGRHAELRAQSDYEVNLRAEREIDAILQHLEYQNALLHALLIKAGIPNDQLPPIPVFTVQTTNKTEQS</sequence>
<evidence type="ECO:0000313" key="3">
    <source>
        <dbReference type="Proteomes" id="UP000002508"/>
    </source>
</evidence>
<keyword evidence="3" id="KW-1185">Reference proteome</keyword>
<dbReference type="RefSeq" id="WP_015942185.1">
    <property type="nucleotide sequence ID" value="NC_011831.1"/>
</dbReference>
<keyword evidence="1" id="KW-0472">Membrane</keyword>
<dbReference type="AlphaFoldDB" id="B8G9I5"/>
<name>B8G9I5_CHLAD</name>
<dbReference type="STRING" id="326427.Cagg_3499"/>
<dbReference type="eggNOG" id="COG4420">
    <property type="taxonomic scope" value="Bacteria"/>
</dbReference>
<dbReference type="KEGG" id="cag:Cagg_3499"/>
<gene>
    <name evidence="2" type="ordered locus">Cagg_3499</name>
</gene>
<dbReference type="Proteomes" id="UP000002508">
    <property type="component" value="Chromosome"/>
</dbReference>
<feature type="transmembrane region" description="Helical" evidence="1">
    <location>
        <begin position="81"/>
        <end position="102"/>
    </location>
</feature>
<accession>B8G9I5</accession>
<evidence type="ECO:0000256" key="1">
    <source>
        <dbReference type="SAM" id="Phobius"/>
    </source>
</evidence>
<keyword evidence="1" id="KW-1133">Transmembrane helix</keyword>